<dbReference type="EMBL" id="CADCTF010000021">
    <property type="protein sequence ID" value="CAA9218409.1"/>
    <property type="molecule type" value="Genomic_DNA"/>
</dbReference>
<dbReference type="AlphaFoldDB" id="A0A6J4HCA5"/>
<name>A0A6J4HCA5_9ACTN</name>
<keyword evidence="1" id="KW-0812">Transmembrane</keyword>
<evidence type="ECO:0000256" key="1">
    <source>
        <dbReference type="SAM" id="Phobius"/>
    </source>
</evidence>
<feature type="transmembrane region" description="Helical" evidence="1">
    <location>
        <begin position="62"/>
        <end position="83"/>
    </location>
</feature>
<sequence>MTPRRIAWILGVATAIVLVVSLTVLPMHVNLGVGSVRCGTVVSPDTRSEIALPCLDARPSHVISSLAVVAVLGTVAALPLVAAARGRDSDSRPLLGGWVLLWCLCAALGISWLGFFAEYRAPHQIFDL</sequence>
<feature type="transmembrane region" description="Helical" evidence="1">
    <location>
        <begin position="95"/>
        <end position="117"/>
    </location>
</feature>
<proteinExistence type="predicted"/>
<gene>
    <name evidence="2" type="ORF">AVDCRST_MAG50-496</name>
</gene>
<organism evidence="2">
    <name type="scientific">uncultured Acidimicrobiales bacterium</name>
    <dbReference type="NCBI Taxonomy" id="310071"/>
    <lineage>
        <taxon>Bacteria</taxon>
        <taxon>Bacillati</taxon>
        <taxon>Actinomycetota</taxon>
        <taxon>Acidimicrobiia</taxon>
        <taxon>Acidimicrobiales</taxon>
        <taxon>environmental samples</taxon>
    </lineage>
</organism>
<evidence type="ECO:0000313" key="2">
    <source>
        <dbReference type="EMBL" id="CAA9218409.1"/>
    </source>
</evidence>
<keyword evidence="1" id="KW-1133">Transmembrane helix</keyword>
<protein>
    <submittedName>
        <fullName evidence="2">Uncharacterized protein</fullName>
    </submittedName>
</protein>
<keyword evidence="1" id="KW-0472">Membrane</keyword>
<accession>A0A6J4HCA5</accession>
<reference evidence="2" key="1">
    <citation type="submission" date="2020-02" db="EMBL/GenBank/DDBJ databases">
        <authorList>
            <person name="Meier V. D."/>
        </authorList>
    </citation>
    <scope>NUCLEOTIDE SEQUENCE</scope>
    <source>
        <strain evidence="2">AVDCRST_MAG50</strain>
    </source>
</reference>